<evidence type="ECO:0000313" key="2">
    <source>
        <dbReference type="Proteomes" id="UP000314294"/>
    </source>
</evidence>
<dbReference type="EMBL" id="SRLO01001407">
    <property type="protein sequence ID" value="TNN38085.1"/>
    <property type="molecule type" value="Genomic_DNA"/>
</dbReference>
<keyword evidence="2" id="KW-1185">Reference proteome</keyword>
<name>A0A4Z2FAX6_9TELE</name>
<comment type="caution">
    <text evidence="1">The sequence shown here is derived from an EMBL/GenBank/DDBJ whole genome shotgun (WGS) entry which is preliminary data.</text>
</comment>
<dbReference type="Proteomes" id="UP000314294">
    <property type="component" value="Unassembled WGS sequence"/>
</dbReference>
<protein>
    <submittedName>
        <fullName evidence="1">Uncharacterized protein</fullName>
    </submittedName>
</protein>
<reference evidence="1 2" key="1">
    <citation type="submission" date="2019-03" db="EMBL/GenBank/DDBJ databases">
        <title>First draft genome of Liparis tanakae, snailfish: a comprehensive survey of snailfish specific genes.</title>
        <authorList>
            <person name="Kim W."/>
            <person name="Song I."/>
            <person name="Jeong J.-H."/>
            <person name="Kim D."/>
            <person name="Kim S."/>
            <person name="Ryu S."/>
            <person name="Song J.Y."/>
            <person name="Lee S.K."/>
        </authorList>
    </citation>
    <scope>NUCLEOTIDE SEQUENCE [LARGE SCALE GENOMIC DNA]</scope>
    <source>
        <tissue evidence="1">Muscle</tissue>
    </source>
</reference>
<gene>
    <name evidence="1" type="ORF">EYF80_051753</name>
</gene>
<evidence type="ECO:0000313" key="1">
    <source>
        <dbReference type="EMBL" id="TNN38085.1"/>
    </source>
</evidence>
<sequence>MHRRGGLNPKVDATFDIDTGGDNVGLDIKYMNAFKALRTRNQLFHKSQRNRLWNVARRLLPPRKTCLNTRCTILLCEQLLSDGEVLTAGSWHTMEVDEERQV</sequence>
<organism evidence="1 2">
    <name type="scientific">Liparis tanakae</name>
    <name type="common">Tanaka's snailfish</name>
    <dbReference type="NCBI Taxonomy" id="230148"/>
    <lineage>
        <taxon>Eukaryota</taxon>
        <taxon>Metazoa</taxon>
        <taxon>Chordata</taxon>
        <taxon>Craniata</taxon>
        <taxon>Vertebrata</taxon>
        <taxon>Euteleostomi</taxon>
        <taxon>Actinopterygii</taxon>
        <taxon>Neopterygii</taxon>
        <taxon>Teleostei</taxon>
        <taxon>Neoteleostei</taxon>
        <taxon>Acanthomorphata</taxon>
        <taxon>Eupercaria</taxon>
        <taxon>Perciformes</taxon>
        <taxon>Cottioidei</taxon>
        <taxon>Cottales</taxon>
        <taxon>Liparidae</taxon>
        <taxon>Liparis</taxon>
    </lineage>
</organism>
<dbReference type="AlphaFoldDB" id="A0A4Z2FAX6"/>
<proteinExistence type="predicted"/>
<accession>A0A4Z2FAX6</accession>